<keyword evidence="4" id="KW-1185">Reference proteome</keyword>
<sequence length="554" mass="61742">MAKHDLALLVEEREQQKPYTLTFRVLDPDSPHEMLEAMQTYHEKPHAFFTNYLAELQDIARAGYQTKNQSQPIRDQQKAYLEAVTADRGRQLFKELLPPSLASFFWENRDSIEHLNIISDETWIPWELLRLFGPVDEGYEDGPFFCEAFALARWQKGKNQPVETFSLKRPVLISPDDCLNYQEVVTETLQSLNPNTIQLRDLDYRALIKLFSGGEHDLIYLAGHATFNQSNPGASGFCLKANLNLTPGSLSGPCQNLGKNRPFIIMNACASARTGDALAGTAGWVASYLDAGAGAFLGCHWNIAESSASEFMVHLFEHWAAGQSLAQAVRAARRHIRDIDPTTWLAFTLFGKAQAEMQRKQPTTEAETTHSRQPTAKPRMKPRQYKQATRALTYSRTGIFLGVLGLFILGVSLPPVGSINLSTETPDYKGPEPLLPTTTPPKDQASGAQESKDTNRHVDQDTGSQSSQRPTLETNREAPKPTWSVTFLLPKHMYYPSVLINGQKAVIIQHLGMHTKIQLPGAAGSYHVLLKKEDITCSGTYSISSDDQLLIPCD</sequence>
<feature type="domain" description="CHAT" evidence="2">
    <location>
        <begin position="198"/>
        <end position="351"/>
    </location>
</feature>
<feature type="region of interest" description="Disordered" evidence="1">
    <location>
        <begin position="424"/>
        <end position="477"/>
    </location>
</feature>
<feature type="compositionally biased region" description="Polar residues" evidence="1">
    <location>
        <begin position="360"/>
        <end position="374"/>
    </location>
</feature>
<dbReference type="Pfam" id="PF12770">
    <property type="entry name" value="CHAT"/>
    <property type="match status" value="1"/>
</dbReference>
<protein>
    <submittedName>
        <fullName evidence="3">CHAT domain-containing protein</fullName>
    </submittedName>
</protein>
<evidence type="ECO:0000259" key="2">
    <source>
        <dbReference type="Pfam" id="PF12770"/>
    </source>
</evidence>
<feature type="compositionally biased region" description="Low complexity" evidence="1">
    <location>
        <begin position="431"/>
        <end position="441"/>
    </location>
</feature>
<feature type="compositionally biased region" description="Basic and acidic residues" evidence="1">
    <location>
        <begin position="450"/>
        <end position="460"/>
    </location>
</feature>
<dbReference type="RefSeq" id="WP_207861833.1">
    <property type="nucleotide sequence ID" value="NZ_JAFREP010000028.1"/>
</dbReference>
<comment type="caution">
    <text evidence="3">The sequence shown here is derived from an EMBL/GenBank/DDBJ whole genome shotgun (WGS) entry which is preliminary data.</text>
</comment>
<organism evidence="3 4">
    <name type="scientific">Acanthopleuribacter pedis</name>
    <dbReference type="NCBI Taxonomy" id="442870"/>
    <lineage>
        <taxon>Bacteria</taxon>
        <taxon>Pseudomonadati</taxon>
        <taxon>Acidobacteriota</taxon>
        <taxon>Holophagae</taxon>
        <taxon>Acanthopleuribacterales</taxon>
        <taxon>Acanthopleuribacteraceae</taxon>
        <taxon>Acanthopleuribacter</taxon>
    </lineage>
</organism>
<dbReference type="AlphaFoldDB" id="A0A8J7QL17"/>
<gene>
    <name evidence="3" type="ORF">J3U88_25495</name>
</gene>
<feature type="region of interest" description="Disordered" evidence="1">
    <location>
        <begin position="356"/>
        <end position="387"/>
    </location>
</feature>
<proteinExistence type="predicted"/>
<accession>A0A8J7QL17</accession>
<feature type="compositionally biased region" description="Polar residues" evidence="1">
    <location>
        <begin position="461"/>
        <end position="473"/>
    </location>
</feature>
<dbReference type="InterPro" id="IPR024983">
    <property type="entry name" value="CHAT_dom"/>
</dbReference>
<evidence type="ECO:0000256" key="1">
    <source>
        <dbReference type="SAM" id="MobiDB-lite"/>
    </source>
</evidence>
<evidence type="ECO:0000313" key="4">
    <source>
        <dbReference type="Proteomes" id="UP000664417"/>
    </source>
</evidence>
<name>A0A8J7QL17_9BACT</name>
<dbReference type="EMBL" id="JAFREP010000028">
    <property type="protein sequence ID" value="MBO1321860.1"/>
    <property type="molecule type" value="Genomic_DNA"/>
</dbReference>
<dbReference type="Proteomes" id="UP000664417">
    <property type="component" value="Unassembled WGS sequence"/>
</dbReference>
<evidence type="ECO:0000313" key="3">
    <source>
        <dbReference type="EMBL" id="MBO1321860.1"/>
    </source>
</evidence>
<reference evidence="3" key="1">
    <citation type="submission" date="2021-03" db="EMBL/GenBank/DDBJ databases">
        <authorList>
            <person name="Wang G."/>
        </authorList>
    </citation>
    <scope>NUCLEOTIDE SEQUENCE</scope>
    <source>
        <strain evidence="3">KCTC 12899</strain>
    </source>
</reference>